<evidence type="ECO:0000256" key="1">
    <source>
        <dbReference type="ARBA" id="ARBA00004651"/>
    </source>
</evidence>
<keyword evidence="4 7" id="KW-1133">Transmembrane helix</keyword>
<evidence type="ECO:0000256" key="7">
    <source>
        <dbReference type="SAM" id="Phobius"/>
    </source>
</evidence>
<feature type="transmembrane region" description="Helical" evidence="7">
    <location>
        <begin position="863"/>
        <end position="887"/>
    </location>
</feature>
<dbReference type="InterPro" id="IPR003838">
    <property type="entry name" value="ABC3_permease_C"/>
</dbReference>
<evidence type="ECO:0000259" key="8">
    <source>
        <dbReference type="Pfam" id="PF02687"/>
    </source>
</evidence>
<keyword evidence="2" id="KW-1003">Cell membrane</keyword>
<feature type="transmembrane region" description="Helical" evidence="7">
    <location>
        <begin position="482"/>
        <end position="502"/>
    </location>
</feature>
<feature type="transmembrane region" description="Helical" evidence="7">
    <location>
        <begin position="440"/>
        <end position="462"/>
    </location>
</feature>
<evidence type="ECO:0000256" key="5">
    <source>
        <dbReference type="ARBA" id="ARBA00023136"/>
    </source>
</evidence>
<keyword evidence="3 7" id="KW-0812">Transmembrane</keyword>
<dbReference type="InterPro" id="IPR050250">
    <property type="entry name" value="Macrolide_Exporter_MacB"/>
</dbReference>
<comment type="similarity">
    <text evidence="6">Belongs to the ABC-4 integral membrane protein family.</text>
</comment>
<feature type="transmembrane region" description="Helical" evidence="7">
    <location>
        <begin position="536"/>
        <end position="559"/>
    </location>
</feature>
<name>A0ABP5AV48_9MICO</name>
<feature type="transmembrane region" description="Helical" evidence="7">
    <location>
        <begin position="394"/>
        <end position="413"/>
    </location>
</feature>
<keyword evidence="10" id="KW-1185">Reference proteome</keyword>
<dbReference type="PANTHER" id="PTHR30572">
    <property type="entry name" value="MEMBRANE COMPONENT OF TRANSPORTER-RELATED"/>
    <property type="match status" value="1"/>
</dbReference>
<feature type="transmembrane region" description="Helical" evidence="7">
    <location>
        <begin position="819"/>
        <end position="843"/>
    </location>
</feature>
<dbReference type="PANTHER" id="PTHR30572:SF4">
    <property type="entry name" value="ABC TRANSPORTER PERMEASE YTRF"/>
    <property type="match status" value="1"/>
</dbReference>
<feature type="transmembrane region" description="Helical" evidence="7">
    <location>
        <begin position="310"/>
        <end position="333"/>
    </location>
</feature>
<dbReference type="Pfam" id="PF02687">
    <property type="entry name" value="FtsX"/>
    <property type="match status" value="1"/>
</dbReference>
<evidence type="ECO:0000256" key="2">
    <source>
        <dbReference type="ARBA" id="ARBA00022475"/>
    </source>
</evidence>
<protein>
    <recommendedName>
        <fullName evidence="8">ABC3 transporter permease C-terminal domain-containing protein</fullName>
    </recommendedName>
</protein>
<evidence type="ECO:0000256" key="4">
    <source>
        <dbReference type="ARBA" id="ARBA00022989"/>
    </source>
</evidence>
<comment type="subcellular location">
    <subcellularLocation>
        <location evidence="1">Cell membrane</location>
        <topology evidence="1">Multi-pass membrane protein</topology>
    </subcellularLocation>
</comment>
<feature type="transmembrane region" description="Helical" evidence="7">
    <location>
        <begin position="766"/>
        <end position="789"/>
    </location>
</feature>
<dbReference type="EMBL" id="BAAAOF010000002">
    <property type="protein sequence ID" value="GAA1923360.1"/>
    <property type="molecule type" value="Genomic_DNA"/>
</dbReference>
<dbReference type="Proteomes" id="UP001501343">
    <property type="component" value="Unassembled WGS sequence"/>
</dbReference>
<gene>
    <name evidence="9" type="ORF">GCM10009775_14700</name>
</gene>
<evidence type="ECO:0000256" key="3">
    <source>
        <dbReference type="ARBA" id="ARBA00022692"/>
    </source>
</evidence>
<proteinExistence type="inferred from homology"/>
<evidence type="ECO:0000313" key="10">
    <source>
        <dbReference type="Proteomes" id="UP001501343"/>
    </source>
</evidence>
<comment type="caution">
    <text evidence="9">The sequence shown here is derived from an EMBL/GenBank/DDBJ whole genome shotgun (WGS) entry which is preliminary data.</text>
</comment>
<sequence length="902" mass="91128">MLRTRPGGPLLVAALCLVLAGIAAGVPAALAVLGDRTVRDAADSLSPGVRDLEATAAGFPISGSGNADLPDDVAAQWGQFDAALERIRDEIGAPLEPLLDRAQYVARTQNTFGIEGGDELNNLALAVDPRYDDRAVLVDGAWPTAPESLPGTQGLGITSIEVALSERTAEELEWGVGEVRGADGPAPMVLSGTFEAAPGSDDYWYHVPSVLTPRIWIDDAGRHVDATAFLNPVALGMLQGWQGTTNVWYPLSADEMAAADAPEVVRQLRTFTANAHPVASQSAGLGGVLTLNFRTTTTATIESALATTRAMAAVVAITASAPAGVAVAVLALACRIVARDRRSALALLAARGASGTEIRSTLALHGVVYGAAPALVGAAVVLGVGFAAGIPLTVVGIAGPLVVAALPVALLWFTPPPPAGLREEMNGDAASSPVQRRLRVALEAVIVVVTLLVTGALASSAIGGARVGSAGARAAGAGADLLVAAVPLLWALVGCIVALRLYPLPLRALFARLARGPSLVGFLGAARTLREPAAGVAPVLALVIGLSSAVTSGVLLGSIQHGIDATARAEVGADLQVARADLTPSILDEVRDIEGVEAVAGIASAPGGYVRAVRDLTVVTMLFADPAEVLSAQDPGYPLIPSGADLAAEGTTIPAVLSERAAESIDGATEVTIEGAPSTIEGVAAASAPQGIGPNWVLVDEAREDRLIPQRTPALTAAIVALAPGVDSSAVAAAVRGIVGDTADVTTPAQRAAELSSSTGVLAIRVALIASTVGVALLGALTVMLTLALGARGRDRLVALLRVLGAPPRAARGLVAWELWPGVVAAIVVGTGVGLALPALLLWAVDLSAFTGATSPGYHLDPLLLAGAILGFIAVTAGFTLIALALSRRVRAASLLRTSQEG</sequence>
<keyword evidence="5 7" id="KW-0472">Membrane</keyword>
<feature type="transmembrane region" description="Helical" evidence="7">
    <location>
        <begin position="367"/>
        <end position="388"/>
    </location>
</feature>
<accession>A0ABP5AV48</accession>
<feature type="domain" description="ABC3 transporter permease C-terminal" evidence="8">
    <location>
        <begin position="773"/>
        <end position="889"/>
    </location>
</feature>
<evidence type="ECO:0000313" key="9">
    <source>
        <dbReference type="EMBL" id="GAA1923360.1"/>
    </source>
</evidence>
<reference evidence="10" key="1">
    <citation type="journal article" date="2019" name="Int. J. Syst. Evol. Microbiol.">
        <title>The Global Catalogue of Microorganisms (GCM) 10K type strain sequencing project: providing services to taxonomists for standard genome sequencing and annotation.</title>
        <authorList>
            <consortium name="The Broad Institute Genomics Platform"/>
            <consortium name="The Broad Institute Genome Sequencing Center for Infectious Disease"/>
            <person name="Wu L."/>
            <person name="Ma J."/>
        </authorList>
    </citation>
    <scope>NUCLEOTIDE SEQUENCE [LARGE SCALE GENOMIC DNA]</scope>
    <source>
        <strain evidence="10">JCM 14900</strain>
    </source>
</reference>
<organism evidence="9 10">
    <name type="scientific">Microbacterium aoyamense</name>
    <dbReference type="NCBI Taxonomy" id="344166"/>
    <lineage>
        <taxon>Bacteria</taxon>
        <taxon>Bacillati</taxon>
        <taxon>Actinomycetota</taxon>
        <taxon>Actinomycetes</taxon>
        <taxon>Micrococcales</taxon>
        <taxon>Microbacteriaceae</taxon>
        <taxon>Microbacterium</taxon>
    </lineage>
</organism>
<evidence type="ECO:0000256" key="6">
    <source>
        <dbReference type="ARBA" id="ARBA00038076"/>
    </source>
</evidence>